<reference evidence="3" key="1">
    <citation type="journal article" date="2004" name="Nature">
        <title>Genome duplication in the teleost fish Tetraodon nigroviridis reveals the early vertebrate proto-karyotype.</title>
        <authorList>
            <person name="Jaillon O."/>
            <person name="Aury J.-M."/>
            <person name="Brunet F."/>
            <person name="Petit J.-L."/>
            <person name="Stange-Thomann N."/>
            <person name="Mauceli E."/>
            <person name="Bouneau L."/>
            <person name="Fischer C."/>
            <person name="Ozouf-Costaz C."/>
            <person name="Bernot A."/>
            <person name="Nicaud S."/>
            <person name="Jaffe D."/>
            <person name="Fisher S."/>
            <person name="Lutfalla G."/>
            <person name="Dossat C."/>
            <person name="Segurens B."/>
            <person name="Dasilva C."/>
            <person name="Salanoubat M."/>
            <person name="Levy M."/>
            <person name="Boudet N."/>
            <person name="Castellano S."/>
            <person name="Anthouard V."/>
            <person name="Jubin C."/>
            <person name="Castelli V."/>
            <person name="Katinka M."/>
            <person name="Vacherie B."/>
            <person name="Biemont C."/>
            <person name="Skalli Z."/>
            <person name="Cattolico L."/>
            <person name="Poulain J."/>
            <person name="De Berardinis V."/>
            <person name="Cruaud C."/>
            <person name="Duprat S."/>
            <person name="Brottier P."/>
            <person name="Coutanceau J.-P."/>
            <person name="Gouzy J."/>
            <person name="Parra G."/>
            <person name="Lardier G."/>
            <person name="Chapple C."/>
            <person name="McKernan K.J."/>
            <person name="McEwan P."/>
            <person name="Bosak S."/>
            <person name="Kellis M."/>
            <person name="Volff J.-N."/>
            <person name="Guigo R."/>
            <person name="Zody M.C."/>
            <person name="Mesirov J."/>
            <person name="Lindblad-Toh K."/>
            <person name="Birren B."/>
            <person name="Nusbaum C."/>
            <person name="Kahn D."/>
            <person name="Robinson-Rechavi M."/>
            <person name="Laudet V."/>
            <person name="Schachter V."/>
            <person name="Quetier F."/>
            <person name="Saurin W."/>
            <person name="Scarpelli C."/>
            <person name="Wincker P."/>
            <person name="Lander E.S."/>
            <person name="Weissenbach J."/>
            <person name="Roest Crollius H."/>
        </authorList>
    </citation>
    <scope>NUCLEOTIDE SEQUENCE [LARGE SCALE GENOMIC DNA]</scope>
</reference>
<dbReference type="InterPro" id="IPR011256">
    <property type="entry name" value="Reg_factor_effector_dom_sf"/>
</dbReference>
<dbReference type="PANTHER" id="PTHR11220:SF24">
    <property type="entry name" value="HEME-BINDING PROTEIN 1"/>
    <property type="match status" value="1"/>
</dbReference>
<dbReference type="InterPro" id="IPR006917">
    <property type="entry name" value="SOUL_heme-bd"/>
</dbReference>
<dbReference type="AlphaFoldDB" id="Q4TAL5"/>
<name>Q4TAL5_TETNG</name>
<comment type="caution">
    <text evidence="3">The sequence shown here is derived from an EMBL/GenBank/DDBJ whole genome shotgun (WGS) entry which is preliminary data.</text>
</comment>
<evidence type="ECO:0000256" key="2">
    <source>
        <dbReference type="SAM" id="MobiDB-lite"/>
    </source>
</evidence>
<proteinExistence type="inferred from homology"/>
<dbReference type="EMBL" id="CAAE01007287">
    <property type="protein sequence ID" value="CAF90067.1"/>
    <property type="molecule type" value="Genomic_DNA"/>
</dbReference>
<organism evidence="3">
    <name type="scientific">Tetraodon nigroviridis</name>
    <name type="common">Spotted green pufferfish</name>
    <name type="synonym">Chelonodon nigroviridis</name>
    <dbReference type="NCBI Taxonomy" id="99883"/>
    <lineage>
        <taxon>Eukaryota</taxon>
        <taxon>Metazoa</taxon>
        <taxon>Chordata</taxon>
        <taxon>Craniata</taxon>
        <taxon>Vertebrata</taxon>
        <taxon>Euteleostomi</taxon>
        <taxon>Actinopterygii</taxon>
        <taxon>Neopterygii</taxon>
        <taxon>Teleostei</taxon>
        <taxon>Neoteleostei</taxon>
        <taxon>Acanthomorphata</taxon>
        <taxon>Eupercaria</taxon>
        <taxon>Tetraodontiformes</taxon>
        <taxon>Tetradontoidea</taxon>
        <taxon>Tetraodontidae</taxon>
        <taxon>Tetraodon</taxon>
    </lineage>
</organism>
<evidence type="ECO:0000256" key="1">
    <source>
        <dbReference type="ARBA" id="ARBA00009817"/>
    </source>
</evidence>
<dbReference type="GO" id="GO:0020037">
    <property type="term" value="F:heme binding"/>
    <property type="evidence" value="ECO:0007669"/>
    <property type="project" value="TreeGrafter"/>
</dbReference>
<protein>
    <submittedName>
        <fullName evidence="3">(spotted green pufferfish) hypothetical protein</fullName>
    </submittedName>
</protein>
<evidence type="ECO:0000313" key="3">
    <source>
        <dbReference type="EMBL" id="CAF90067.1"/>
    </source>
</evidence>
<sequence length="249" mass="27707">MALISLEDLEGLDEEQLDDAADNPEPTGGDDQLLSHWRAVASTHQVSVPPEMTGPIHEMTRNSQQREQLPFALLSRHEKMGEVLYEERLYPAGFWACVSSAQDLYEQSISVAFMKLMRFICKENSAGHYLGMTVPVVSHIHVAGGGGGGGVSFQKEVETAFFLPARFQSDPPRPADPDITLVHREPIRVVARTFFGTTTEETVGHQIGLLWEIVGGASELQADAYMVAVYENPGVVRRRNEIWFIRRSL</sequence>
<gene>
    <name evidence="3" type="ORF">GSTENG00004147001</name>
</gene>
<dbReference type="Pfam" id="PF04832">
    <property type="entry name" value="SOUL"/>
    <property type="match status" value="1"/>
</dbReference>
<dbReference type="Gene3D" id="3.20.80.10">
    <property type="entry name" value="Regulatory factor, effector binding domain"/>
    <property type="match status" value="1"/>
</dbReference>
<feature type="region of interest" description="Disordered" evidence="2">
    <location>
        <begin position="13"/>
        <end position="32"/>
    </location>
</feature>
<feature type="compositionally biased region" description="Acidic residues" evidence="2">
    <location>
        <begin position="13"/>
        <end position="22"/>
    </location>
</feature>
<dbReference type="KEGG" id="tng:GSTEN00004147G001"/>
<comment type="similarity">
    <text evidence="1">Belongs to the HEBP family.</text>
</comment>
<dbReference type="SUPFAM" id="SSF55136">
    <property type="entry name" value="Probable bacterial effector-binding domain"/>
    <property type="match status" value="1"/>
</dbReference>
<dbReference type="OrthoDB" id="9944327at2759"/>
<reference evidence="3" key="2">
    <citation type="submission" date="2004-02" db="EMBL/GenBank/DDBJ databases">
        <authorList>
            <consortium name="Genoscope"/>
            <consortium name="Whitehead Institute Centre for Genome Research"/>
        </authorList>
    </citation>
    <scope>NUCLEOTIDE SEQUENCE</scope>
</reference>
<accession>Q4TAL5</accession>
<dbReference type="PANTHER" id="PTHR11220">
    <property type="entry name" value="HEME-BINDING PROTEIN-RELATED"/>
    <property type="match status" value="1"/>
</dbReference>